<gene>
    <name evidence="2" type="ORF">HMPREF1991_00428</name>
</gene>
<dbReference type="Pfam" id="PF13858">
    <property type="entry name" value="DUF4199"/>
    <property type="match status" value="1"/>
</dbReference>
<keyword evidence="1" id="KW-0812">Transmembrane</keyword>
<dbReference type="AlphaFoldDB" id="A0A069QKQ9"/>
<dbReference type="Proteomes" id="UP000027442">
    <property type="component" value="Unassembled WGS sequence"/>
</dbReference>
<dbReference type="EMBL" id="JNGW01000015">
    <property type="protein sequence ID" value="KDR53453.1"/>
    <property type="molecule type" value="Genomic_DNA"/>
</dbReference>
<feature type="transmembrane region" description="Helical" evidence="1">
    <location>
        <begin position="12"/>
        <end position="33"/>
    </location>
</feature>
<proteinExistence type="predicted"/>
<dbReference type="InterPro" id="IPR025250">
    <property type="entry name" value="DUF4199"/>
</dbReference>
<sequence>MNFLESLKQLKAFARQDGAILALVWIVSFLFTMKLPQSMVGNVLTLSTPFVVAWRLRAFRNNALDGEISYRRALAYSWHTFVYASLIFALVQYLYIRFYDPVSLINMMRDSIQSFGTTYQQMGMNEAQMQESVKLLGTLQPIELVFLFFTQNVLIGFFLSLIIAAFGMKRRQ</sequence>
<feature type="transmembrane region" description="Helical" evidence="1">
    <location>
        <begin position="76"/>
        <end position="96"/>
    </location>
</feature>
<dbReference type="eggNOG" id="ENOG5032ZPJ">
    <property type="taxonomic scope" value="Bacteria"/>
</dbReference>
<keyword evidence="1" id="KW-1133">Transmembrane helix</keyword>
<protein>
    <recommendedName>
        <fullName evidence="4">DUF4199 domain-containing protein</fullName>
    </recommendedName>
</protein>
<dbReference type="HOGENOM" id="CLU_124948_1_0_10"/>
<keyword evidence="3" id="KW-1185">Reference proteome</keyword>
<feature type="transmembrane region" description="Helical" evidence="1">
    <location>
        <begin position="144"/>
        <end position="166"/>
    </location>
</feature>
<dbReference type="RefSeq" id="WP_018966274.1">
    <property type="nucleotide sequence ID" value="NZ_KB899210.1"/>
</dbReference>
<evidence type="ECO:0008006" key="4">
    <source>
        <dbReference type="Google" id="ProtNLM"/>
    </source>
</evidence>
<evidence type="ECO:0000313" key="3">
    <source>
        <dbReference type="Proteomes" id="UP000027442"/>
    </source>
</evidence>
<accession>A0A069QKQ9</accession>
<organism evidence="2 3">
    <name type="scientific">Hoylesella loescheii DSM 19665 = JCM 12249 = ATCC 15930</name>
    <dbReference type="NCBI Taxonomy" id="1122985"/>
    <lineage>
        <taxon>Bacteria</taxon>
        <taxon>Pseudomonadati</taxon>
        <taxon>Bacteroidota</taxon>
        <taxon>Bacteroidia</taxon>
        <taxon>Bacteroidales</taxon>
        <taxon>Prevotellaceae</taxon>
        <taxon>Hoylesella</taxon>
    </lineage>
</organism>
<name>A0A069QKQ9_HOYLO</name>
<comment type="caution">
    <text evidence="2">The sequence shown here is derived from an EMBL/GenBank/DDBJ whole genome shotgun (WGS) entry which is preliminary data.</text>
</comment>
<dbReference type="PATRIC" id="fig|1122985.7.peg.448"/>
<evidence type="ECO:0000313" key="2">
    <source>
        <dbReference type="EMBL" id="KDR53453.1"/>
    </source>
</evidence>
<feature type="transmembrane region" description="Helical" evidence="1">
    <location>
        <begin position="39"/>
        <end position="56"/>
    </location>
</feature>
<reference evidence="2 3" key="1">
    <citation type="submission" date="2013-08" db="EMBL/GenBank/DDBJ databases">
        <authorList>
            <person name="Weinstock G."/>
            <person name="Sodergren E."/>
            <person name="Wylie T."/>
            <person name="Fulton L."/>
            <person name="Fulton R."/>
            <person name="Fronick C."/>
            <person name="O'Laughlin M."/>
            <person name="Godfrey J."/>
            <person name="Miner T."/>
            <person name="Herter B."/>
            <person name="Appelbaum E."/>
            <person name="Cordes M."/>
            <person name="Lek S."/>
            <person name="Wollam A."/>
            <person name="Pepin K.H."/>
            <person name="Palsikar V.B."/>
            <person name="Mitreva M."/>
            <person name="Wilson R.K."/>
        </authorList>
    </citation>
    <scope>NUCLEOTIDE SEQUENCE [LARGE SCALE GENOMIC DNA]</scope>
    <source>
        <strain evidence="2 3">ATCC 15930</strain>
    </source>
</reference>
<evidence type="ECO:0000256" key="1">
    <source>
        <dbReference type="SAM" id="Phobius"/>
    </source>
</evidence>
<keyword evidence="1" id="KW-0472">Membrane</keyword>